<accession>A0A5P8P1B3</accession>
<keyword evidence="1" id="KW-0732">Signal</keyword>
<feature type="signal peptide" evidence="1">
    <location>
        <begin position="1"/>
        <end position="17"/>
    </location>
</feature>
<dbReference type="PANTHER" id="PTHR41247:SF1">
    <property type="entry name" value="HTH-TYPE TRANSCRIPTIONAL REPRESSOR YCNK"/>
    <property type="match status" value="1"/>
</dbReference>
<dbReference type="AlphaFoldDB" id="A0A5P8P1B3"/>
<evidence type="ECO:0000313" key="2">
    <source>
        <dbReference type="EMBL" id="QFR49518.1"/>
    </source>
</evidence>
<dbReference type="RefSeq" id="WP_152307462.1">
    <property type="nucleotide sequence ID" value="NZ_CP043617.1"/>
</dbReference>
<organism evidence="2 3">
    <name type="scientific">Sulfurimonas lithotrophica</name>
    <dbReference type="NCBI Taxonomy" id="2590022"/>
    <lineage>
        <taxon>Bacteria</taxon>
        <taxon>Pseudomonadati</taxon>
        <taxon>Campylobacterota</taxon>
        <taxon>Epsilonproteobacteria</taxon>
        <taxon>Campylobacterales</taxon>
        <taxon>Sulfurimonadaceae</taxon>
        <taxon>Sulfurimonas</taxon>
    </lineage>
</organism>
<dbReference type="Proteomes" id="UP000326944">
    <property type="component" value="Chromosome"/>
</dbReference>
<evidence type="ECO:0008006" key="4">
    <source>
        <dbReference type="Google" id="ProtNLM"/>
    </source>
</evidence>
<protein>
    <recommendedName>
        <fullName evidence="4">NosL family protein</fullName>
    </recommendedName>
</protein>
<dbReference type="PANTHER" id="PTHR41247">
    <property type="entry name" value="HTH-TYPE TRANSCRIPTIONAL REPRESSOR YCNK"/>
    <property type="match status" value="1"/>
</dbReference>
<dbReference type="KEGG" id="sulg:FJR48_07140"/>
<dbReference type="SUPFAM" id="SSF160387">
    <property type="entry name" value="NosL/MerB-like"/>
    <property type="match status" value="1"/>
</dbReference>
<gene>
    <name evidence="2" type="ORF">FJR48_07140</name>
</gene>
<reference evidence="2 3" key="1">
    <citation type="submission" date="2019-09" db="EMBL/GenBank/DDBJ databases">
        <title>Sulfurimonas gotlandica sp. nov., a chemoautotrophic and psychrotolerant epsilonproteobacterium isolated from a pelagic redoxcline, and an emended description of the genus Sulfurimonas.</title>
        <authorList>
            <person name="Wang S."/>
            <person name="Jiang L."/>
            <person name="Shao S."/>
        </authorList>
    </citation>
    <scope>NUCLEOTIDE SEQUENCE [LARGE SCALE GENOMIC DNA]</scope>
    <source>
        <strain evidence="2 3">GYSZ_1</strain>
    </source>
</reference>
<sequence length="230" mass="25601">MKRVISVLLVLSSMIYASNMDKGKKQMEMFQSVPMKKATILQDGKAKMYCSICGMTLPMFYKTNHAATHDGHTKQYCSLHCLAEDKIKNGFDAKDIKVVDTKSLKFIDATKATYVVGSSKKGTMTMKSKYAFLNNQDAKAFAKENGGELMNFDATYAVASKALDKEMKMIGKKQAEMAKKGEMMYNKMCKKTDKKFASVAEAKAFVKSSNICGEMKGKKLQAVGLYLGRR</sequence>
<name>A0A5P8P1B3_9BACT</name>
<evidence type="ECO:0000256" key="1">
    <source>
        <dbReference type="SAM" id="SignalP"/>
    </source>
</evidence>
<dbReference type="Pfam" id="PF05573">
    <property type="entry name" value="NosL"/>
    <property type="match status" value="1"/>
</dbReference>
<feature type="chain" id="PRO_5025047897" description="NosL family protein" evidence="1">
    <location>
        <begin position="18"/>
        <end position="230"/>
    </location>
</feature>
<evidence type="ECO:0000313" key="3">
    <source>
        <dbReference type="Proteomes" id="UP000326944"/>
    </source>
</evidence>
<dbReference type="OrthoDB" id="982633at2"/>
<proteinExistence type="predicted"/>
<dbReference type="Gene3D" id="3.30.70.2050">
    <property type="match status" value="1"/>
</dbReference>
<keyword evidence="3" id="KW-1185">Reference proteome</keyword>
<dbReference type="InterPro" id="IPR008719">
    <property type="entry name" value="N2O_reductase_NosL"/>
</dbReference>
<dbReference type="EMBL" id="CP043617">
    <property type="protein sequence ID" value="QFR49518.1"/>
    <property type="molecule type" value="Genomic_DNA"/>
</dbReference>